<dbReference type="AlphaFoldDB" id="A0A1Y2TAK7"/>
<reference evidence="3" key="1">
    <citation type="submission" date="2016-04" db="EMBL/GenBank/DDBJ databases">
        <authorList>
            <person name="Antunes L.P."/>
            <person name="Martins L.F."/>
            <person name="Pereira R.V."/>
            <person name="Thomas A.M."/>
            <person name="Barbosa D."/>
            <person name="Nascimento L."/>
            <person name="Silva G.M."/>
            <person name="Condomitti G.W."/>
            <person name="Digiampietri L.A."/>
            <person name="Lombardi K.C."/>
            <person name="Ramos P.L."/>
            <person name="Quaggio R.B."/>
            <person name="Oliveira J.C."/>
            <person name="Pascon R.C."/>
            <person name="Cruz J.B."/>
            <person name="Silva A.M."/>
            <person name="Setubal J.C."/>
        </authorList>
    </citation>
    <scope>NUCLEOTIDE SEQUENCE [LARGE SCALE GENOMIC DNA]</scope>
</reference>
<dbReference type="Pfam" id="PF23234">
    <property type="entry name" value="WHD_4th_Lhr"/>
    <property type="match status" value="1"/>
</dbReference>
<dbReference type="Proteomes" id="UP000194267">
    <property type="component" value="Unassembled WGS sequence"/>
</dbReference>
<feature type="domain" description="Large helicase-related protein winged-helix" evidence="1">
    <location>
        <begin position="2"/>
        <end position="45"/>
    </location>
</feature>
<evidence type="ECO:0000259" key="1">
    <source>
        <dbReference type="Pfam" id="PF23234"/>
    </source>
</evidence>
<organism evidence="2 3">
    <name type="scientific">Symbiobacterium thermophilum</name>
    <dbReference type="NCBI Taxonomy" id="2734"/>
    <lineage>
        <taxon>Bacteria</taxon>
        <taxon>Bacillati</taxon>
        <taxon>Bacillota</taxon>
        <taxon>Clostridia</taxon>
        <taxon>Eubacteriales</taxon>
        <taxon>Symbiobacteriaceae</taxon>
        <taxon>Symbiobacterium</taxon>
    </lineage>
</organism>
<dbReference type="EMBL" id="LWLV01000045">
    <property type="protein sequence ID" value="OTA42185.1"/>
    <property type="molecule type" value="Genomic_DNA"/>
</dbReference>
<gene>
    <name evidence="2" type="ORF">A6D92_00970</name>
</gene>
<protein>
    <recommendedName>
        <fullName evidence="1">Large helicase-related protein winged-helix domain-containing protein</fullName>
    </recommendedName>
</protein>
<name>A0A1Y2TAK7_SYMTR</name>
<proteinExistence type="predicted"/>
<dbReference type="InterPro" id="IPR055367">
    <property type="entry name" value="WH4_Lhr"/>
</dbReference>
<sequence length="167" mass="18296">MLQQLRRMEWRGEVRQGYFVAGLTGVQFARADAVERLRGARGRTGAPPLLVNACDPANPYGTVLPWPEGERLARVPSNYLVLADGRPVLGVEGHGSRLIPLVPLKEDRLAEALAALTGLLKAPGAARLRRRIEVRRWGDMPVQKSPAAEPLRALGFEPSPRGLVYYG</sequence>
<evidence type="ECO:0000313" key="2">
    <source>
        <dbReference type="EMBL" id="OTA42185.1"/>
    </source>
</evidence>
<comment type="caution">
    <text evidence="2">The sequence shown here is derived from an EMBL/GenBank/DDBJ whole genome shotgun (WGS) entry which is preliminary data.</text>
</comment>
<accession>A0A1Y2TAK7</accession>
<evidence type="ECO:0000313" key="3">
    <source>
        <dbReference type="Proteomes" id="UP000194267"/>
    </source>
</evidence>